<reference evidence="3" key="2">
    <citation type="submission" date="2022-01" db="EMBL/GenBank/DDBJ databases">
        <authorList>
            <person name="Yamashiro T."/>
            <person name="Shiraishi A."/>
            <person name="Satake H."/>
            <person name="Nakayama K."/>
        </authorList>
    </citation>
    <scope>NUCLEOTIDE SEQUENCE</scope>
</reference>
<gene>
    <name evidence="3" type="ORF">Tco_0937229</name>
</gene>
<dbReference type="Proteomes" id="UP001151760">
    <property type="component" value="Unassembled WGS sequence"/>
</dbReference>
<dbReference type="PANTHER" id="PTHR24559">
    <property type="entry name" value="TRANSPOSON TY3-I GAG-POL POLYPROTEIN"/>
    <property type="match status" value="1"/>
</dbReference>
<comment type="caution">
    <text evidence="3">The sequence shown here is derived from an EMBL/GenBank/DDBJ whole genome shotgun (WGS) entry which is preliminary data.</text>
</comment>
<dbReference type="PANTHER" id="PTHR24559:SF444">
    <property type="entry name" value="REVERSE TRANSCRIPTASE DOMAIN-CONTAINING PROTEIN"/>
    <property type="match status" value="1"/>
</dbReference>
<sequence length="862" mass="99379">MEAAVAMSLDDFKALLMELYCPNNEMQKLENELWNHTMVGAGHEAYTYQLHELAKLVPRMVTPESYKIDRYIHGLVWEIRGMVRATEHSMIQSAILRVGALTDDVIRDGKLSKRGDKRKGGETLKVRGERPEKDLKRLSSMKTDEKKLEEIPIFYGFPEVFTEDLLGLPPAREVEFQIDLILGVKPVVKLPYRLAPSEMQELTRYGHFEFTVMPFGLTNAPVVFMDLMNYVCKPYVDKFVIVFIDDILIYLKLKEEHEVHDVSFSIRCFALTAIADVPAVYLHQFWKTVKQVPNANETIRFIADKEEITYTVDMFRSTLKLPVETPEQPSIPPATLEYIHPFLKIIDYQGFVNKWDFLHCVQQNKNVIQYPRFNKLIIADIMVNYDLIPKRLEEDYHSINDDTPLVSVYTTRNVTIRGMLITDDLLTNVIRDIQAYKDYEEEFERVDIPMIQPELFESTQRMNRTPRANMTPNPDDVIQKKKRKGTPAAGEISSPRISLKIRFKQHKPSTTTPPPLSDDRERDEIHEATQLSLAIHKTAKVFEEQENVVAVEHHMLHEDIEKMVDGYEESTANEFVDTVILDEEDSDDRIEPRSHKDKPKNIDDDDDVEKGNDKKDDDDDDDDDDHTGHALIRNQRTGSSDIRTKKMRTPIPSPPRSPRKDLSSDKAIDQELTVSKYVTNCNFQGIKEKVDEVLHDIVPKIASNAINDLPEDNLPRIVANVVKKERESLHANIVLNVHPTTSSSTATITFDLQHQLYLKMKLDFQAQVDDPELWDVLIAKFEKSSALAGSCKDDAFCKCDHDDHQRDDAPHEGRKMRKGKRYLKAQSLQEALHQNNQLTTPTHQHHDNNNNNKIRMHGLMIQ</sequence>
<organism evidence="3 4">
    <name type="scientific">Tanacetum coccineum</name>
    <dbReference type="NCBI Taxonomy" id="301880"/>
    <lineage>
        <taxon>Eukaryota</taxon>
        <taxon>Viridiplantae</taxon>
        <taxon>Streptophyta</taxon>
        <taxon>Embryophyta</taxon>
        <taxon>Tracheophyta</taxon>
        <taxon>Spermatophyta</taxon>
        <taxon>Magnoliopsida</taxon>
        <taxon>eudicotyledons</taxon>
        <taxon>Gunneridae</taxon>
        <taxon>Pentapetalae</taxon>
        <taxon>asterids</taxon>
        <taxon>campanulids</taxon>
        <taxon>Asterales</taxon>
        <taxon>Asteraceae</taxon>
        <taxon>Asteroideae</taxon>
        <taxon>Anthemideae</taxon>
        <taxon>Anthemidinae</taxon>
        <taxon>Tanacetum</taxon>
    </lineage>
</organism>
<feature type="compositionally biased region" description="Basic and acidic residues" evidence="1">
    <location>
        <begin position="589"/>
        <end position="602"/>
    </location>
</feature>
<dbReference type="EMBL" id="BQNB010015218">
    <property type="protein sequence ID" value="GJT37364.1"/>
    <property type="molecule type" value="Genomic_DNA"/>
</dbReference>
<dbReference type="InterPro" id="IPR053134">
    <property type="entry name" value="RNA-dir_DNA_polymerase"/>
</dbReference>
<accession>A0ABQ5DJV9</accession>
<dbReference type="SUPFAM" id="SSF56672">
    <property type="entry name" value="DNA/RNA polymerases"/>
    <property type="match status" value="1"/>
</dbReference>
<dbReference type="Gene3D" id="3.30.70.270">
    <property type="match status" value="1"/>
</dbReference>
<dbReference type="InterPro" id="IPR000477">
    <property type="entry name" value="RT_dom"/>
</dbReference>
<dbReference type="InterPro" id="IPR043128">
    <property type="entry name" value="Rev_trsase/Diguanyl_cyclase"/>
</dbReference>
<protein>
    <submittedName>
        <fullName evidence="3">Retrovirus-related pol polyprotein from transposon TNT 1-94</fullName>
    </submittedName>
</protein>
<feature type="region of interest" description="Disordered" evidence="1">
    <location>
        <begin position="464"/>
        <end position="521"/>
    </location>
</feature>
<proteinExistence type="predicted"/>
<dbReference type="Pfam" id="PF00078">
    <property type="entry name" value="RVT_1"/>
    <property type="match status" value="1"/>
</dbReference>
<feature type="domain" description="Reverse transcriptase" evidence="2">
    <location>
        <begin position="199"/>
        <end position="260"/>
    </location>
</feature>
<keyword evidence="4" id="KW-1185">Reference proteome</keyword>
<dbReference type="InterPro" id="IPR043502">
    <property type="entry name" value="DNA/RNA_pol_sf"/>
</dbReference>
<evidence type="ECO:0000259" key="2">
    <source>
        <dbReference type="Pfam" id="PF00078"/>
    </source>
</evidence>
<evidence type="ECO:0000313" key="3">
    <source>
        <dbReference type="EMBL" id="GJT37364.1"/>
    </source>
</evidence>
<feature type="region of interest" description="Disordered" evidence="1">
    <location>
        <begin position="577"/>
        <end position="666"/>
    </location>
</feature>
<evidence type="ECO:0000313" key="4">
    <source>
        <dbReference type="Proteomes" id="UP001151760"/>
    </source>
</evidence>
<feature type="compositionally biased region" description="Acidic residues" evidence="1">
    <location>
        <begin position="616"/>
        <end position="625"/>
    </location>
</feature>
<evidence type="ECO:0000256" key="1">
    <source>
        <dbReference type="SAM" id="MobiDB-lite"/>
    </source>
</evidence>
<reference evidence="3" key="1">
    <citation type="journal article" date="2022" name="Int. J. Mol. Sci.">
        <title>Draft Genome of Tanacetum Coccineum: Genomic Comparison of Closely Related Tanacetum-Family Plants.</title>
        <authorList>
            <person name="Yamashiro T."/>
            <person name="Shiraishi A."/>
            <person name="Nakayama K."/>
            <person name="Satake H."/>
        </authorList>
    </citation>
    <scope>NUCLEOTIDE SEQUENCE</scope>
</reference>
<name>A0ABQ5DJV9_9ASTR</name>